<dbReference type="PANTHER" id="PTHR43143:SF1">
    <property type="entry name" value="SERINE_THREONINE-PROTEIN PHOSPHATASE CPPED1"/>
    <property type="match status" value="1"/>
</dbReference>
<dbReference type="GO" id="GO:0016787">
    <property type="term" value="F:hydrolase activity"/>
    <property type="evidence" value="ECO:0007669"/>
    <property type="project" value="InterPro"/>
</dbReference>
<proteinExistence type="predicted"/>
<dbReference type="Proteomes" id="UP000306416">
    <property type="component" value="Unassembled WGS sequence"/>
</dbReference>
<dbReference type="Gene3D" id="3.60.21.10">
    <property type="match status" value="1"/>
</dbReference>
<evidence type="ECO:0000313" key="4">
    <source>
        <dbReference type="Proteomes" id="UP000306416"/>
    </source>
</evidence>
<organism evidence="3 4">
    <name type="scientific">Geomonas terrae</name>
    <dbReference type="NCBI Taxonomy" id="2562681"/>
    <lineage>
        <taxon>Bacteria</taxon>
        <taxon>Pseudomonadati</taxon>
        <taxon>Thermodesulfobacteriota</taxon>
        <taxon>Desulfuromonadia</taxon>
        <taxon>Geobacterales</taxon>
        <taxon>Geobacteraceae</taxon>
        <taxon>Geomonas</taxon>
    </lineage>
</organism>
<accession>A0A4S1CHK6</accession>
<evidence type="ECO:0000259" key="2">
    <source>
        <dbReference type="Pfam" id="PF00149"/>
    </source>
</evidence>
<comment type="caution">
    <text evidence="3">The sequence shown here is derived from an EMBL/GenBank/DDBJ whole genome shotgun (WGS) entry which is preliminary data.</text>
</comment>
<dbReference type="Pfam" id="PF00149">
    <property type="entry name" value="Metallophos"/>
    <property type="match status" value="1"/>
</dbReference>
<keyword evidence="4" id="KW-1185">Reference proteome</keyword>
<protein>
    <submittedName>
        <fullName evidence="3">Phosphoesterase</fullName>
    </submittedName>
</protein>
<dbReference type="EMBL" id="SRSC01000002">
    <property type="protein sequence ID" value="TGU72600.1"/>
    <property type="molecule type" value="Genomic_DNA"/>
</dbReference>
<gene>
    <name evidence="3" type="ORF">E4633_09870</name>
</gene>
<dbReference type="SUPFAM" id="SSF56300">
    <property type="entry name" value="Metallo-dependent phosphatases"/>
    <property type="match status" value="1"/>
</dbReference>
<feature type="chain" id="PRO_5020212453" evidence="1">
    <location>
        <begin position="37"/>
        <end position="279"/>
    </location>
</feature>
<sequence>MSQTSSHSRTCKFHSQFSLLILILLLSFGAVSAAHAETLFQRSSVLMQQLAAKATPGDYSFVVLGDSRGNEAVFKKALSVAATYRPLFILHGGDYSDKGSDEETRKFLSLVESTVPAIPVFVVFGNHESPAVFEKLVAPRQYRFGSKRLGLRVLVVDNAGEELKAPELSFLEKELATAPQATFLAMHVPPETSRWRGHTFTDGASELARVIASSGPVQASFFAHSHVYDRDLFGGKPAFISGGAGAPLAWMSRYGERVYHIIVVRVKNGRASYQMVPLK</sequence>
<dbReference type="InterPro" id="IPR029052">
    <property type="entry name" value="Metallo-depent_PP-like"/>
</dbReference>
<dbReference type="InterPro" id="IPR004843">
    <property type="entry name" value="Calcineurin-like_PHP"/>
</dbReference>
<dbReference type="InterPro" id="IPR051918">
    <property type="entry name" value="STPP_CPPED1"/>
</dbReference>
<dbReference type="PANTHER" id="PTHR43143">
    <property type="entry name" value="METALLOPHOSPHOESTERASE, CALCINEURIN SUPERFAMILY"/>
    <property type="match status" value="1"/>
</dbReference>
<feature type="signal peptide" evidence="1">
    <location>
        <begin position="1"/>
        <end position="36"/>
    </location>
</feature>
<name>A0A4S1CHK6_9BACT</name>
<keyword evidence="1" id="KW-0732">Signal</keyword>
<dbReference type="AlphaFoldDB" id="A0A4S1CHK6"/>
<feature type="domain" description="Calcineurin-like phosphoesterase" evidence="2">
    <location>
        <begin position="61"/>
        <end position="228"/>
    </location>
</feature>
<evidence type="ECO:0000256" key="1">
    <source>
        <dbReference type="SAM" id="SignalP"/>
    </source>
</evidence>
<evidence type="ECO:0000313" key="3">
    <source>
        <dbReference type="EMBL" id="TGU72600.1"/>
    </source>
</evidence>
<reference evidence="3 4" key="1">
    <citation type="submission" date="2019-04" db="EMBL/GenBank/DDBJ databases">
        <title>Geobacter oryzae sp. nov., ferric-reducing bacteria isolated from paddy soil.</title>
        <authorList>
            <person name="Xu Z."/>
            <person name="Masuda Y."/>
            <person name="Itoh H."/>
            <person name="Senoo K."/>
        </authorList>
    </citation>
    <scope>NUCLEOTIDE SEQUENCE [LARGE SCALE GENOMIC DNA]</scope>
    <source>
        <strain evidence="3 4">Red111</strain>
    </source>
</reference>